<reference evidence="1" key="1">
    <citation type="submission" date="2022-04" db="EMBL/GenBank/DDBJ databases">
        <title>Xanthomonas prunicola pv. tritici, a pathogen causing a previously unreported foliar disease of wheat.</title>
        <authorList>
            <person name="Clavijo F."/>
            <person name="Curland R.D."/>
            <person name="Dill-Macky R."/>
            <person name="Pereyra S."/>
            <person name="Roman-Reyna V."/>
            <person name="Siri M.I."/>
        </authorList>
    </citation>
    <scope>NUCLEOTIDE SEQUENCE</scope>
    <source>
        <strain evidence="1">CIX249</strain>
    </source>
</reference>
<evidence type="ECO:0000313" key="2">
    <source>
        <dbReference type="Proteomes" id="UP001058381"/>
    </source>
</evidence>
<dbReference type="AlphaFoldDB" id="A0A9Q9MS47"/>
<dbReference type="Proteomes" id="UP001058381">
    <property type="component" value="Chromosome"/>
</dbReference>
<name>A0A9Q9MS47_9XANT</name>
<organism evidence="1 2">
    <name type="scientific">Xanthomonas prunicola</name>
    <dbReference type="NCBI Taxonomy" id="2053930"/>
    <lineage>
        <taxon>Bacteria</taxon>
        <taxon>Pseudomonadati</taxon>
        <taxon>Pseudomonadota</taxon>
        <taxon>Gammaproteobacteria</taxon>
        <taxon>Lysobacterales</taxon>
        <taxon>Lysobacteraceae</taxon>
        <taxon>Xanthomonas</taxon>
    </lineage>
</organism>
<sequence>MDIPSLTTAMASLKFAKDAVETALSVRDFNSAAAALAGVNDQLLKAQEGLFVYSARLAELQDKLGQCQEELRQLKRVQSERDQYSLFQVADGIWVYRSNMAAQPDEGRTQFTETAHYLCQPCFDKNVKSVLQADLRYAGRALVCTVCQARLRV</sequence>
<gene>
    <name evidence="1" type="ORF">M0D43_03080</name>
</gene>
<dbReference type="GeneID" id="75150302"/>
<accession>A0A9Q9MS47</accession>
<proteinExistence type="predicted"/>
<evidence type="ECO:0000313" key="1">
    <source>
        <dbReference type="EMBL" id="UXA66043.1"/>
    </source>
</evidence>
<protein>
    <submittedName>
        <fullName evidence="1">Uncharacterized protein</fullName>
    </submittedName>
</protein>
<dbReference type="EMBL" id="CP096142">
    <property type="protein sequence ID" value="UXA66043.1"/>
    <property type="molecule type" value="Genomic_DNA"/>
</dbReference>
<dbReference type="RefSeq" id="WP_260807884.1">
    <property type="nucleotide sequence ID" value="NZ_CP096142.1"/>
</dbReference>